<accession>A0AAD7LYS0</accession>
<name>A0AAD7LYS0_QUISA</name>
<dbReference type="InterPro" id="IPR013083">
    <property type="entry name" value="Znf_RING/FYVE/PHD"/>
</dbReference>
<sequence>MDPEQRKQTPHKTPFTQLEQVNSDFVLAITLQEQERAFSILSPIESESDEEEEIGSSNDNDDANFLESLEFEDELEFLEGEESNTDEDMEEDDIDLDELSYEELLALEEFVGEEKRGISVNEIPSCLHPYTFNSAERNTGIDLCVICQVEYEQGESLVALQCHHLYHSDCVSRWLQIKKACPICSSEISSPNITKNT</sequence>
<dbReference type="Gene3D" id="3.30.40.10">
    <property type="entry name" value="Zinc/RING finger domain, C3HC4 (zinc finger)"/>
    <property type="match status" value="1"/>
</dbReference>
<feature type="domain" description="RING-type" evidence="3">
    <location>
        <begin position="144"/>
        <end position="185"/>
    </location>
</feature>
<proteinExistence type="predicted"/>
<dbReference type="AlphaFoldDB" id="A0AAD7LYS0"/>
<protein>
    <submittedName>
        <fullName evidence="4">E3 ubiquitin ligase big brother-like protein</fullName>
    </submittedName>
</protein>
<reference evidence="4" key="1">
    <citation type="journal article" date="2023" name="Science">
        <title>Elucidation of the pathway for biosynthesis of saponin adjuvants from the soapbark tree.</title>
        <authorList>
            <person name="Reed J."/>
            <person name="Orme A."/>
            <person name="El-Demerdash A."/>
            <person name="Owen C."/>
            <person name="Martin L.B.B."/>
            <person name="Misra R.C."/>
            <person name="Kikuchi S."/>
            <person name="Rejzek M."/>
            <person name="Martin A.C."/>
            <person name="Harkess A."/>
            <person name="Leebens-Mack J."/>
            <person name="Louveau T."/>
            <person name="Stephenson M.J."/>
            <person name="Osbourn A."/>
        </authorList>
    </citation>
    <scope>NUCLEOTIDE SEQUENCE</scope>
    <source>
        <strain evidence="4">S10</strain>
    </source>
</reference>
<organism evidence="4 5">
    <name type="scientific">Quillaja saponaria</name>
    <name type="common">Soap bark tree</name>
    <dbReference type="NCBI Taxonomy" id="32244"/>
    <lineage>
        <taxon>Eukaryota</taxon>
        <taxon>Viridiplantae</taxon>
        <taxon>Streptophyta</taxon>
        <taxon>Embryophyta</taxon>
        <taxon>Tracheophyta</taxon>
        <taxon>Spermatophyta</taxon>
        <taxon>Magnoliopsida</taxon>
        <taxon>eudicotyledons</taxon>
        <taxon>Gunneridae</taxon>
        <taxon>Pentapetalae</taxon>
        <taxon>rosids</taxon>
        <taxon>fabids</taxon>
        <taxon>Fabales</taxon>
        <taxon>Quillajaceae</taxon>
        <taxon>Quillaja</taxon>
    </lineage>
</organism>
<evidence type="ECO:0000259" key="3">
    <source>
        <dbReference type="PROSITE" id="PS50089"/>
    </source>
</evidence>
<dbReference type="EMBL" id="JARAOO010000006">
    <property type="protein sequence ID" value="KAJ7965530.1"/>
    <property type="molecule type" value="Genomic_DNA"/>
</dbReference>
<dbReference type="FunFam" id="3.30.40.10:FF:000417">
    <property type="entry name" value="E3 ubiquitin ligase BIG BROTHER-related"/>
    <property type="match status" value="1"/>
</dbReference>
<dbReference type="InterPro" id="IPR043312">
    <property type="entry name" value="AtBBR-like"/>
</dbReference>
<dbReference type="Proteomes" id="UP001163823">
    <property type="component" value="Chromosome 6"/>
</dbReference>
<keyword evidence="1" id="KW-0479">Metal-binding</keyword>
<feature type="region of interest" description="Disordered" evidence="2">
    <location>
        <begin position="40"/>
        <end position="64"/>
    </location>
</feature>
<dbReference type="KEGG" id="qsa:O6P43_015155"/>
<evidence type="ECO:0000313" key="5">
    <source>
        <dbReference type="Proteomes" id="UP001163823"/>
    </source>
</evidence>
<keyword evidence="5" id="KW-1185">Reference proteome</keyword>
<dbReference type="PANTHER" id="PTHR47530:SF4">
    <property type="entry name" value="E3 UBIQUITIN LIGASE BIG BROTHER-RELATED"/>
    <property type="match status" value="1"/>
</dbReference>
<dbReference type="PANTHER" id="PTHR47530">
    <property type="entry name" value="E3 UBIQUITIN LIGASE BIG BROTHER-RELATED"/>
    <property type="match status" value="1"/>
</dbReference>
<evidence type="ECO:0000313" key="4">
    <source>
        <dbReference type="EMBL" id="KAJ7965530.1"/>
    </source>
</evidence>
<gene>
    <name evidence="4" type="ORF">O6P43_015155</name>
</gene>
<dbReference type="PROSITE" id="PS50089">
    <property type="entry name" value="ZF_RING_2"/>
    <property type="match status" value="1"/>
</dbReference>
<dbReference type="InterPro" id="IPR001841">
    <property type="entry name" value="Znf_RING"/>
</dbReference>
<evidence type="ECO:0000256" key="1">
    <source>
        <dbReference type="PROSITE-ProRule" id="PRU00175"/>
    </source>
</evidence>
<dbReference type="GO" id="GO:0008270">
    <property type="term" value="F:zinc ion binding"/>
    <property type="evidence" value="ECO:0007669"/>
    <property type="project" value="UniProtKB-KW"/>
</dbReference>
<dbReference type="Pfam" id="PF13639">
    <property type="entry name" value="zf-RING_2"/>
    <property type="match status" value="1"/>
</dbReference>
<feature type="compositionally biased region" description="Acidic residues" evidence="2">
    <location>
        <begin position="46"/>
        <end position="64"/>
    </location>
</feature>
<evidence type="ECO:0000256" key="2">
    <source>
        <dbReference type="SAM" id="MobiDB-lite"/>
    </source>
</evidence>
<dbReference type="SMART" id="SM00184">
    <property type="entry name" value="RING"/>
    <property type="match status" value="1"/>
</dbReference>
<keyword evidence="1" id="KW-0862">Zinc</keyword>
<keyword evidence="1" id="KW-0863">Zinc-finger</keyword>
<comment type="caution">
    <text evidence="4">The sequence shown here is derived from an EMBL/GenBank/DDBJ whole genome shotgun (WGS) entry which is preliminary data.</text>
</comment>
<dbReference type="SUPFAM" id="SSF57850">
    <property type="entry name" value="RING/U-box"/>
    <property type="match status" value="1"/>
</dbReference>